<dbReference type="GO" id="GO:0016491">
    <property type="term" value="F:oxidoreductase activity"/>
    <property type="evidence" value="ECO:0007669"/>
    <property type="project" value="InterPro"/>
</dbReference>
<dbReference type="SUPFAM" id="SSF56003">
    <property type="entry name" value="Molybdenum cofactor-binding domain"/>
    <property type="match status" value="2"/>
</dbReference>
<feature type="domain" description="Aldehyde oxidase/xanthine dehydrogenase a/b hammerhead" evidence="1">
    <location>
        <begin position="210"/>
        <end position="288"/>
    </location>
</feature>
<dbReference type="PANTHER" id="PTHR47495:SF2">
    <property type="entry name" value="ALDEHYDE DEHYDROGENASE"/>
    <property type="match status" value="1"/>
</dbReference>
<evidence type="ECO:0000313" key="3">
    <source>
        <dbReference type="Proteomes" id="UP000567293"/>
    </source>
</evidence>
<dbReference type="Gene3D" id="3.30.365.10">
    <property type="entry name" value="Aldehyde oxidase/xanthine dehydrogenase, molybdopterin binding domain"/>
    <property type="match status" value="4"/>
</dbReference>
<dbReference type="InterPro" id="IPR000674">
    <property type="entry name" value="Ald_Oxase/Xan_DH_a/b"/>
</dbReference>
<name>A0A7V8NQ57_9BACT</name>
<dbReference type="PANTHER" id="PTHR47495">
    <property type="entry name" value="ALDEHYDE DEHYDROGENASE"/>
    <property type="match status" value="1"/>
</dbReference>
<dbReference type="InterPro" id="IPR037165">
    <property type="entry name" value="AldOxase/xan_DH_Mopterin-bd_sf"/>
</dbReference>
<dbReference type="InterPro" id="IPR006311">
    <property type="entry name" value="TAT_signal"/>
</dbReference>
<protein>
    <submittedName>
        <fullName evidence="2">Xanthine dehydrogenase family protein molybdopterin-binding subunit</fullName>
    </submittedName>
</protein>
<dbReference type="InterPro" id="IPR008274">
    <property type="entry name" value="AldOxase/xan_DH_MoCoBD1"/>
</dbReference>
<keyword evidence="3" id="KW-1185">Reference proteome</keyword>
<evidence type="ECO:0000259" key="1">
    <source>
        <dbReference type="SMART" id="SM01008"/>
    </source>
</evidence>
<dbReference type="EMBL" id="JACDQQ010001055">
    <property type="protein sequence ID" value="MBA0085493.1"/>
    <property type="molecule type" value="Genomic_DNA"/>
</dbReference>
<dbReference type="Proteomes" id="UP000567293">
    <property type="component" value="Unassembled WGS sequence"/>
</dbReference>
<gene>
    <name evidence="2" type="ORF">HRJ53_10895</name>
</gene>
<dbReference type="NCBIfam" id="TIGR01409">
    <property type="entry name" value="TAT_signal_seq"/>
    <property type="match status" value="1"/>
</dbReference>
<proteinExistence type="predicted"/>
<accession>A0A7V8NQ57</accession>
<dbReference type="AlphaFoldDB" id="A0A7V8NQ57"/>
<dbReference type="InterPro" id="IPR046867">
    <property type="entry name" value="AldOxase/xan_DH_MoCoBD2"/>
</dbReference>
<dbReference type="Pfam" id="PF20256">
    <property type="entry name" value="MoCoBD_2"/>
    <property type="match status" value="2"/>
</dbReference>
<evidence type="ECO:0000313" key="2">
    <source>
        <dbReference type="EMBL" id="MBA0085493.1"/>
    </source>
</evidence>
<dbReference type="InterPro" id="IPR019546">
    <property type="entry name" value="TAT_signal_bac_arc"/>
</dbReference>
<dbReference type="SMART" id="SM01008">
    <property type="entry name" value="Ald_Xan_dh_C"/>
    <property type="match status" value="1"/>
</dbReference>
<dbReference type="PROSITE" id="PS51318">
    <property type="entry name" value="TAT"/>
    <property type="match status" value="1"/>
</dbReference>
<feature type="non-terminal residue" evidence="2">
    <location>
        <position position="626"/>
    </location>
</feature>
<dbReference type="InterPro" id="IPR052516">
    <property type="entry name" value="N-heterocyclic_Hydroxylase"/>
</dbReference>
<dbReference type="Pfam" id="PF02738">
    <property type="entry name" value="MoCoBD_1"/>
    <property type="match status" value="1"/>
</dbReference>
<sequence>MSPATTLPRRAFLKKTAAGGGALVIGFFLPGKFEALAAAPPAEPSALNAWVRIASDNTVTLLIDKSEMGTGVTTSLPMLLAEELEFDWRKVKFEFAPAAPQYFNPLFGLQGTGGSTSVRASWEPLTKAGAAAREMLVATAARRWYVEPSACHVDDGAVLHTATGKRLTYGALVEEAAKLPVPSNPTPKDPKNYKYIGKPLKRLDTPVKVNGKAEFGIDVRLPKMQHAVVARCPVFGGKVKIFDATKAKAIRGVKQVLQISSGVAVIADNTWSAMEGRRALEIEWDEGPNAAVSSASIHKLYVENAEKAGAIARKDGDVETALAGASKKLEAVYEVPFLAHATMEPMNCIADVRADGCDISAPTQFQTFNQNTGAKITGLKPEQVRIHTTYLGGGFGRRAEQDFVAEAVEISKAISAPAQVTWSREDDMQHDFYRPATYTKLTGGLDFHGWPVAWKCRVVGPSIMSRFFSGSVKTGLDNSSVEGVVESKYAIPNFLCDYVLTETGVPVGFWRSVGNSQNGYITECFIEELARATGKDSFEFRRKLLEKAPRHRGVLELAAEKGGWGKPLPAGQTRGIAVVESFGSFVAEVAEVSFNKNSGDIKVHRVVCAVDCGRHVNPDTVAAQME</sequence>
<organism evidence="2 3">
    <name type="scientific">Candidatus Acidiferrum panamense</name>
    <dbReference type="NCBI Taxonomy" id="2741543"/>
    <lineage>
        <taxon>Bacteria</taxon>
        <taxon>Pseudomonadati</taxon>
        <taxon>Acidobacteriota</taxon>
        <taxon>Terriglobia</taxon>
        <taxon>Candidatus Acidiferrales</taxon>
        <taxon>Candidatus Acidiferrum</taxon>
    </lineage>
</organism>
<comment type="caution">
    <text evidence="2">The sequence shown here is derived from an EMBL/GenBank/DDBJ whole genome shotgun (WGS) entry which is preliminary data.</text>
</comment>
<reference evidence="2" key="1">
    <citation type="submission" date="2020-06" db="EMBL/GenBank/DDBJ databases">
        <title>Legume-microbial interactions unlock mineral nutrients during tropical forest succession.</title>
        <authorList>
            <person name="Epihov D.Z."/>
        </authorList>
    </citation>
    <scope>NUCLEOTIDE SEQUENCE [LARGE SCALE GENOMIC DNA]</scope>
    <source>
        <strain evidence="2">Pan2503</strain>
    </source>
</reference>
<dbReference type="Gene3D" id="3.90.1170.50">
    <property type="entry name" value="Aldehyde oxidase/xanthine dehydrogenase, a/b hammerhead"/>
    <property type="match status" value="1"/>
</dbReference>